<name>A0A383XQG6_9GAMM</name>
<dbReference type="RefSeq" id="WP_109721433.1">
    <property type="nucleotide sequence ID" value="NZ_QEQK01000017.1"/>
</dbReference>
<comment type="caution">
    <text evidence="1">The sequence shown here is derived from an EMBL/GenBank/DDBJ whole genome shotgun (WGS) entry which is preliminary data.</text>
</comment>
<dbReference type="Proteomes" id="UP000251800">
    <property type="component" value="Unassembled WGS sequence"/>
</dbReference>
<dbReference type="EMBL" id="QEQK01000017">
    <property type="protein sequence ID" value="PWN54870.1"/>
    <property type="molecule type" value="Genomic_DNA"/>
</dbReference>
<dbReference type="AlphaFoldDB" id="A0A383XQG6"/>
<accession>A0A383XQG6</accession>
<evidence type="ECO:0000313" key="2">
    <source>
        <dbReference type="Proteomes" id="UP000251800"/>
    </source>
</evidence>
<gene>
    <name evidence="1" type="ORF">DEH80_15310</name>
</gene>
<protein>
    <submittedName>
        <fullName evidence="1">Uncharacterized protein</fullName>
    </submittedName>
</protein>
<sequence>MKPSFTWLDLTSQDRDKMRRVMDLLKEEGTVDEMGLGTLRDTISDALFPGTSVLHTRLRYVLFIPWMYQEFERKRLAGNAIEEKGRDYEISLISALGNSDDSEGTIGSRAKATLSRLPSSAYWAALVRWGLFRHEQSQGWYHRHFSELVRRSRESGRADDPGVVWGREPNWHPRLPPAPAGFPGEASFALTREEAAFIQGRIEERCHGSLFAWLSKEDAVQFADHLWDEPAVGVANIKIQQVVEWARRFSLHVEGLPLFYNLLLAERKRDEHQGDTDLIERYRAEAQRWIQEELQESPFDTKGFENFMILRGRSISTPQSRFLNAWADRVRLCGESLVDDRNVRDLIERRERQLKGHRARLFNSVRLQQWDGGVGVGRMEFRWSSVRQLLKDLHQGLAN</sequence>
<organism evidence="1 2">
    <name type="scientific">Abyssibacter profundi</name>
    <dbReference type="NCBI Taxonomy" id="2182787"/>
    <lineage>
        <taxon>Bacteria</taxon>
        <taxon>Pseudomonadati</taxon>
        <taxon>Pseudomonadota</taxon>
        <taxon>Gammaproteobacteria</taxon>
        <taxon>Chromatiales</taxon>
        <taxon>Oceanococcaceae</taxon>
        <taxon>Abyssibacter</taxon>
    </lineage>
</organism>
<reference evidence="1 2" key="1">
    <citation type="submission" date="2018-05" db="EMBL/GenBank/DDBJ databases">
        <title>Abyssibacter profundi OUC007T gen. nov., sp. nov, a marine bacterium isolated from seawater of the Mariana Trench.</title>
        <authorList>
            <person name="Zhou S."/>
        </authorList>
    </citation>
    <scope>NUCLEOTIDE SEQUENCE [LARGE SCALE GENOMIC DNA]</scope>
    <source>
        <strain evidence="1 2">OUC007</strain>
    </source>
</reference>
<evidence type="ECO:0000313" key="1">
    <source>
        <dbReference type="EMBL" id="PWN54870.1"/>
    </source>
</evidence>
<proteinExistence type="predicted"/>
<keyword evidence="2" id="KW-1185">Reference proteome</keyword>
<dbReference type="OrthoDB" id="1825624at2"/>
<dbReference type="Pfam" id="PF19888">
    <property type="entry name" value="DUF6361"/>
    <property type="match status" value="1"/>
</dbReference>
<dbReference type="InterPro" id="IPR045941">
    <property type="entry name" value="DUF6361"/>
</dbReference>